<dbReference type="EMBL" id="FN596510">
    <property type="protein sequence ID" value="CCB60762.1"/>
    <property type="molecule type" value="Genomic_DNA"/>
</dbReference>
<evidence type="ECO:0000313" key="2">
    <source>
        <dbReference type="Proteomes" id="UP000009183"/>
    </source>
</evidence>
<evidence type="ECO:0000313" key="1">
    <source>
        <dbReference type="EMBL" id="CCB60762.1"/>
    </source>
</evidence>
<dbReference type="PANTHER" id="PTHR31149">
    <property type="entry name" value="EXPRESSED PROTEIN"/>
    <property type="match status" value="1"/>
</dbReference>
<name>F6I1E5_VITVI</name>
<dbReference type="AlphaFoldDB" id="F6I1E5"/>
<dbReference type="PaxDb" id="29760-VIT_15s0045g00550.t01"/>
<dbReference type="PANTHER" id="PTHR31149:SF7">
    <property type="entry name" value="EXPRESSED PROTEIN"/>
    <property type="match status" value="1"/>
</dbReference>
<dbReference type="STRING" id="29760.F6I1E5"/>
<proteinExistence type="predicted"/>
<keyword evidence="2" id="KW-1185">Reference proteome</keyword>
<sequence length="269" mass="30698">MSSRGLRTANAMFTSKSSIYGPKDDGFETRSSESSVSRPNFETHFASRKLKADNNADYFQDRETMELYSKANAQKEEILLLREQIAVACVKELQLLNEKYALERKISDLRMAIDEKQNEAISSSSKELAQRKGNLEDNLTLAKDLKVVEDERYVFTSSLLGLLAEYSFWPHVINASAISNCVKMPFTEEEIYAVLMDMNDDKALGSDGFIVAFWQSSWELVKEEIMHLFREFYDQRSFAKTLGWNNHTFSNLKGVGPHLNGLVSKTIEQ</sequence>
<dbReference type="HOGENOM" id="CLU_1035924_0_0_1"/>
<protein>
    <submittedName>
        <fullName evidence="1">Uncharacterized protein</fullName>
    </submittedName>
</protein>
<accession>F6I1E5</accession>
<gene>
    <name evidence="1" type="ordered locus">VIT_15s0045g00550</name>
</gene>
<dbReference type="eggNOG" id="ENOG502QVSZ">
    <property type="taxonomic scope" value="Eukaryota"/>
</dbReference>
<reference evidence="2" key="1">
    <citation type="journal article" date="2007" name="Nature">
        <title>The grapevine genome sequence suggests ancestral hexaploidization in major angiosperm phyla.</title>
        <authorList>
            <consortium name="The French-Italian Public Consortium for Grapevine Genome Characterization."/>
            <person name="Jaillon O."/>
            <person name="Aury J.-M."/>
            <person name="Noel B."/>
            <person name="Policriti A."/>
            <person name="Clepet C."/>
            <person name="Casagrande A."/>
            <person name="Choisne N."/>
            <person name="Aubourg S."/>
            <person name="Vitulo N."/>
            <person name="Jubin C."/>
            <person name="Vezzi A."/>
            <person name="Legeai F."/>
            <person name="Hugueney P."/>
            <person name="Dasilva C."/>
            <person name="Horner D."/>
            <person name="Mica E."/>
            <person name="Jublot D."/>
            <person name="Poulain J."/>
            <person name="Bruyere C."/>
            <person name="Billault A."/>
            <person name="Segurens B."/>
            <person name="Gouyvenoux M."/>
            <person name="Ugarte E."/>
            <person name="Cattonaro F."/>
            <person name="Anthouard V."/>
            <person name="Vico V."/>
            <person name="Del Fabbro C."/>
            <person name="Alaux M."/>
            <person name="Di Gaspero G."/>
            <person name="Dumas V."/>
            <person name="Felice N."/>
            <person name="Paillard S."/>
            <person name="Juman I."/>
            <person name="Moroldo M."/>
            <person name="Scalabrin S."/>
            <person name="Canaguier A."/>
            <person name="Le Clainche I."/>
            <person name="Malacrida G."/>
            <person name="Durand E."/>
            <person name="Pesole G."/>
            <person name="Laucou V."/>
            <person name="Chatelet P."/>
            <person name="Merdinoglu D."/>
            <person name="Delledonne M."/>
            <person name="Pezzotti M."/>
            <person name="Lecharny A."/>
            <person name="Scarpelli C."/>
            <person name="Artiguenave F."/>
            <person name="Pe M.E."/>
            <person name="Valle G."/>
            <person name="Morgante M."/>
            <person name="Caboche M."/>
            <person name="Adam-Blondon A.-F."/>
            <person name="Weissenbach J."/>
            <person name="Quetier F."/>
            <person name="Wincker P."/>
        </authorList>
    </citation>
    <scope>NUCLEOTIDE SEQUENCE [LARGE SCALE GENOMIC DNA]</scope>
    <source>
        <strain evidence="2">cv. Pinot noir / PN40024</strain>
    </source>
</reference>
<dbReference type="ExpressionAtlas" id="F6I1E5">
    <property type="expression patterns" value="baseline and differential"/>
</dbReference>
<dbReference type="InParanoid" id="F6I1E5"/>
<organism evidence="1 2">
    <name type="scientific">Vitis vinifera</name>
    <name type="common">Grape</name>
    <dbReference type="NCBI Taxonomy" id="29760"/>
    <lineage>
        <taxon>Eukaryota</taxon>
        <taxon>Viridiplantae</taxon>
        <taxon>Streptophyta</taxon>
        <taxon>Embryophyta</taxon>
        <taxon>Tracheophyta</taxon>
        <taxon>Spermatophyta</taxon>
        <taxon>Magnoliopsida</taxon>
        <taxon>eudicotyledons</taxon>
        <taxon>Gunneridae</taxon>
        <taxon>Pentapetalae</taxon>
        <taxon>rosids</taxon>
        <taxon>Vitales</taxon>
        <taxon>Vitaceae</taxon>
        <taxon>Viteae</taxon>
        <taxon>Vitis</taxon>
    </lineage>
</organism>
<dbReference type="Proteomes" id="UP000009183">
    <property type="component" value="Chromosome 15"/>
</dbReference>